<evidence type="ECO:0000256" key="1">
    <source>
        <dbReference type="ARBA" id="ARBA00004613"/>
    </source>
</evidence>
<keyword evidence="4" id="KW-0732">Signal</keyword>
<dbReference type="InterPro" id="IPR043504">
    <property type="entry name" value="Peptidase_S1_PA_chymotrypsin"/>
</dbReference>
<dbReference type="PRINTS" id="PR00722">
    <property type="entry name" value="CHYMOTRYPSIN"/>
</dbReference>
<sequence length="242" mass="26894">MSRPWMALLKLKRNSDVEYACGGTLITNRFVLTAAHCFDGQELLEVRLGEHRISTEQDCGATGNTRICAPPVRDISFDKIFVHENFSRDSAENDIALIKLSTDIESSLSIRPICLPVNYTLQQEAEHRKIFRVTGWGATERSIHSDVPMETAVDWQNRSLCQNVYGQSMKSSHICAGSFQMDSCYGDSGGPLFYPTVYNGVQRMVQFGIVSYGSSFCGGGKPGVYTNVASFIRWIADKLIAN</sequence>
<dbReference type="eggNOG" id="KOG3627">
    <property type="taxonomic scope" value="Eukaryota"/>
</dbReference>
<dbReference type="PROSITE" id="PS00134">
    <property type="entry name" value="TRYPSIN_HIS"/>
    <property type="match status" value="1"/>
</dbReference>
<dbReference type="GO" id="GO:0006508">
    <property type="term" value="P:proteolysis"/>
    <property type="evidence" value="ECO:0007669"/>
    <property type="project" value="UniProtKB-KW"/>
</dbReference>
<dbReference type="OMA" id="WITQNIK"/>
<accession>B4J599</accession>
<proteinExistence type="inferred from homology"/>
<dbReference type="PANTHER" id="PTHR24256">
    <property type="entry name" value="TRYPTASE-RELATED"/>
    <property type="match status" value="1"/>
</dbReference>
<dbReference type="InterPro" id="IPR018114">
    <property type="entry name" value="TRYPSIN_HIS"/>
</dbReference>
<dbReference type="InterPro" id="IPR051487">
    <property type="entry name" value="Ser/Thr_Proteases_Immune/Dev"/>
</dbReference>
<comment type="subcellular location">
    <subcellularLocation>
        <location evidence="1">Secreted</location>
    </subcellularLocation>
</comment>
<dbReference type="InterPro" id="IPR009003">
    <property type="entry name" value="Peptidase_S1_PA"/>
</dbReference>
<evidence type="ECO:0000313" key="13">
    <source>
        <dbReference type="Proteomes" id="UP000001070"/>
    </source>
</evidence>
<name>B4J599_DROGR</name>
<organism evidence="13">
    <name type="scientific">Drosophila grimshawi</name>
    <name type="common">Hawaiian fruit fly</name>
    <name type="synonym">Idiomyia grimshawi</name>
    <dbReference type="NCBI Taxonomy" id="7222"/>
    <lineage>
        <taxon>Eukaryota</taxon>
        <taxon>Metazoa</taxon>
        <taxon>Ecdysozoa</taxon>
        <taxon>Arthropoda</taxon>
        <taxon>Hexapoda</taxon>
        <taxon>Insecta</taxon>
        <taxon>Pterygota</taxon>
        <taxon>Neoptera</taxon>
        <taxon>Endopterygota</taxon>
        <taxon>Diptera</taxon>
        <taxon>Brachycera</taxon>
        <taxon>Muscomorpha</taxon>
        <taxon>Ephydroidea</taxon>
        <taxon>Drosophilidae</taxon>
        <taxon>Drosophila</taxon>
        <taxon>Hawaiian Drosophila</taxon>
    </lineage>
</organism>
<dbReference type="Proteomes" id="UP000001070">
    <property type="component" value="Unassembled WGS sequence"/>
</dbReference>
<keyword evidence="3 10" id="KW-0645">Protease</keyword>
<dbReference type="EMBL" id="CH916367">
    <property type="protein sequence ID" value="EDW01741.1"/>
    <property type="molecule type" value="Genomic_DNA"/>
</dbReference>
<reference evidence="12 13" key="1">
    <citation type="journal article" date="2007" name="Nature">
        <title>Evolution of genes and genomes on the Drosophila phylogeny.</title>
        <authorList>
            <consortium name="Drosophila 12 Genomes Consortium"/>
            <person name="Clark A.G."/>
            <person name="Eisen M.B."/>
            <person name="Smith D.R."/>
            <person name="Bergman C.M."/>
            <person name="Oliver B."/>
            <person name="Markow T.A."/>
            <person name="Kaufman T.C."/>
            <person name="Kellis M."/>
            <person name="Gelbart W."/>
            <person name="Iyer V.N."/>
            <person name="Pollard D.A."/>
            <person name="Sackton T.B."/>
            <person name="Larracuente A.M."/>
            <person name="Singh N.D."/>
            <person name="Abad J.P."/>
            <person name="Abt D.N."/>
            <person name="Adryan B."/>
            <person name="Aguade M."/>
            <person name="Akashi H."/>
            <person name="Anderson W.W."/>
            <person name="Aquadro C.F."/>
            <person name="Ardell D.H."/>
            <person name="Arguello R."/>
            <person name="Artieri C.G."/>
            <person name="Barbash D.A."/>
            <person name="Barker D."/>
            <person name="Barsanti P."/>
            <person name="Batterham P."/>
            <person name="Batzoglou S."/>
            <person name="Begun D."/>
            <person name="Bhutkar A."/>
            <person name="Blanco E."/>
            <person name="Bosak S.A."/>
            <person name="Bradley R.K."/>
            <person name="Brand A.D."/>
            <person name="Brent M.R."/>
            <person name="Brooks A.N."/>
            <person name="Brown R.H."/>
            <person name="Butlin R.K."/>
            <person name="Caggese C."/>
            <person name="Calvi B.R."/>
            <person name="Bernardo de Carvalho A."/>
            <person name="Caspi A."/>
            <person name="Castrezana S."/>
            <person name="Celniker S.E."/>
            <person name="Chang J.L."/>
            <person name="Chapple C."/>
            <person name="Chatterji S."/>
            <person name="Chinwalla A."/>
            <person name="Civetta A."/>
            <person name="Clifton S.W."/>
            <person name="Comeron J.M."/>
            <person name="Costello J.C."/>
            <person name="Coyne J.A."/>
            <person name="Daub J."/>
            <person name="David R.G."/>
            <person name="Delcher A.L."/>
            <person name="Delehaunty K."/>
            <person name="Do C.B."/>
            <person name="Ebling H."/>
            <person name="Edwards K."/>
            <person name="Eickbush T."/>
            <person name="Evans J.D."/>
            <person name="Filipski A."/>
            <person name="Findeiss S."/>
            <person name="Freyhult E."/>
            <person name="Fulton L."/>
            <person name="Fulton R."/>
            <person name="Garcia A.C."/>
            <person name="Gardiner A."/>
            <person name="Garfield D.A."/>
            <person name="Garvin B.E."/>
            <person name="Gibson G."/>
            <person name="Gilbert D."/>
            <person name="Gnerre S."/>
            <person name="Godfrey J."/>
            <person name="Good R."/>
            <person name="Gotea V."/>
            <person name="Gravely B."/>
            <person name="Greenberg A.J."/>
            <person name="Griffiths-Jones S."/>
            <person name="Gross S."/>
            <person name="Guigo R."/>
            <person name="Gustafson E.A."/>
            <person name="Haerty W."/>
            <person name="Hahn M.W."/>
            <person name="Halligan D.L."/>
            <person name="Halpern A.L."/>
            <person name="Halter G.M."/>
            <person name="Han M.V."/>
            <person name="Heger A."/>
            <person name="Hillier L."/>
            <person name="Hinrichs A.S."/>
            <person name="Holmes I."/>
            <person name="Hoskins R.A."/>
            <person name="Hubisz M.J."/>
            <person name="Hultmark D."/>
            <person name="Huntley M.A."/>
            <person name="Jaffe D.B."/>
            <person name="Jagadeeshan S."/>
            <person name="Jeck W.R."/>
            <person name="Johnson J."/>
            <person name="Jones C.D."/>
            <person name="Jordan W.C."/>
            <person name="Karpen G.H."/>
            <person name="Kataoka E."/>
            <person name="Keightley P.D."/>
            <person name="Kheradpour P."/>
            <person name="Kirkness E.F."/>
            <person name="Koerich L.B."/>
            <person name="Kristiansen K."/>
            <person name="Kudrna D."/>
            <person name="Kulathinal R.J."/>
            <person name="Kumar S."/>
            <person name="Kwok R."/>
            <person name="Lander E."/>
            <person name="Langley C.H."/>
            <person name="Lapoint R."/>
            <person name="Lazzaro B.P."/>
            <person name="Lee S.J."/>
            <person name="Levesque L."/>
            <person name="Li R."/>
            <person name="Lin C.F."/>
            <person name="Lin M.F."/>
            <person name="Lindblad-Toh K."/>
            <person name="Llopart A."/>
            <person name="Long M."/>
            <person name="Low L."/>
            <person name="Lozovsky E."/>
            <person name="Lu J."/>
            <person name="Luo M."/>
            <person name="Machado C.A."/>
            <person name="Makalowski W."/>
            <person name="Marzo M."/>
            <person name="Matsuda M."/>
            <person name="Matzkin L."/>
            <person name="McAllister B."/>
            <person name="McBride C.S."/>
            <person name="McKernan B."/>
            <person name="McKernan K."/>
            <person name="Mendez-Lago M."/>
            <person name="Minx P."/>
            <person name="Mollenhauer M.U."/>
            <person name="Montooth K."/>
            <person name="Mount S.M."/>
            <person name="Mu X."/>
            <person name="Myers E."/>
            <person name="Negre B."/>
            <person name="Newfeld S."/>
            <person name="Nielsen R."/>
            <person name="Noor M.A."/>
            <person name="O'Grady P."/>
            <person name="Pachter L."/>
            <person name="Papaceit M."/>
            <person name="Parisi M.J."/>
            <person name="Parisi M."/>
            <person name="Parts L."/>
            <person name="Pedersen J.S."/>
            <person name="Pesole G."/>
            <person name="Phillippy A.M."/>
            <person name="Ponting C.P."/>
            <person name="Pop M."/>
            <person name="Porcelli D."/>
            <person name="Powell J.R."/>
            <person name="Prohaska S."/>
            <person name="Pruitt K."/>
            <person name="Puig M."/>
            <person name="Quesneville H."/>
            <person name="Ram K.R."/>
            <person name="Rand D."/>
            <person name="Rasmussen M.D."/>
            <person name="Reed L.K."/>
            <person name="Reenan R."/>
            <person name="Reily A."/>
            <person name="Remington K.A."/>
            <person name="Rieger T.T."/>
            <person name="Ritchie M.G."/>
            <person name="Robin C."/>
            <person name="Rogers Y.H."/>
            <person name="Rohde C."/>
            <person name="Rozas J."/>
            <person name="Rubenfield M.J."/>
            <person name="Ruiz A."/>
            <person name="Russo S."/>
            <person name="Salzberg S.L."/>
            <person name="Sanchez-Gracia A."/>
            <person name="Saranga D.J."/>
            <person name="Sato H."/>
            <person name="Schaeffer S.W."/>
            <person name="Schatz M.C."/>
            <person name="Schlenke T."/>
            <person name="Schwartz R."/>
            <person name="Segarra C."/>
            <person name="Singh R.S."/>
            <person name="Sirot L."/>
            <person name="Sirota M."/>
            <person name="Sisneros N.B."/>
            <person name="Smith C.D."/>
            <person name="Smith T.F."/>
            <person name="Spieth J."/>
            <person name="Stage D.E."/>
            <person name="Stark A."/>
            <person name="Stephan W."/>
            <person name="Strausberg R.L."/>
            <person name="Strempel S."/>
            <person name="Sturgill D."/>
            <person name="Sutton G."/>
            <person name="Sutton G.G."/>
            <person name="Tao W."/>
            <person name="Teichmann S."/>
            <person name="Tobari Y.N."/>
            <person name="Tomimura Y."/>
            <person name="Tsolas J.M."/>
            <person name="Valente V.L."/>
            <person name="Venter E."/>
            <person name="Venter J.C."/>
            <person name="Vicario S."/>
            <person name="Vieira F.G."/>
            <person name="Vilella A.J."/>
            <person name="Villasante A."/>
            <person name="Walenz B."/>
            <person name="Wang J."/>
            <person name="Wasserman M."/>
            <person name="Watts T."/>
            <person name="Wilson D."/>
            <person name="Wilson R.K."/>
            <person name="Wing R.A."/>
            <person name="Wolfner M.F."/>
            <person name="Wong A."/>
            <person name="Wong G.K."/>
            <person name="Wu C.I."/>
            <person name="Wu G."/>
            <person name="Yamamoto D."/>
            <person name="Yang H.P."/>
            <person name="Yang S.P."/>
            <person name="Yorke J.A."/>
            <person name="Yoshida K."/>
            <person name="Zdobnov E."/>
            <person name="Zhang P."/>
            <person name="Zhang Y."/>
            <person name="Zimin A.V."/>
            <person name="Baldwin J."/>
            <person name="Abdouelleil A."/>
            <person name="Abdulkadir J."/>
            <person name="Abebe A."/>
            <person name="Abera B."/>
            <person name="Abreu J."/>
            <person name="Acer S.C."/>
            <person name="Aftuck L."/>
            <person name="Alexander A."/>
            <person name="An P."/>
            <person name="Anderson E."/>
            <person name="Anderson S."/>
            <person name="Arachi H."/>
            <person name="Azer M."/>
            <person name="Bachantsang P."/>
            <person name="Barry A."/>
            <person name="Bayul T."/>
            <person name="Berlin A."/>
            <person name="Bessette D."/>
            <person name="Bloom T."/>
            <person name="Blye J."/>
            <person name="Boguslavskiy L."/>
            <person name="Bonnet C."/>
            <person name="Boukhgalter B."/>
            <person name="Bourzgui I."/>
            <person name="Brown A."/>
            <person name="Cahill P."/>
            <person name="Channer S."/>
            <person name="Cheshatsang Y."/>
            <person name="Chuda L."/>
            <person name="Citroen M."/>
            <person name="Collymore A."/>
            <person name="Cooke P."/>
            <person name="Costello M."/>
            <person name="D'Aco K."/>
            <person name="Daza R."/>
            <person name="De Haan G."/>
            <person name="DeGray S."/>
            <person name="DeMaso C."/>
            <person name="Dhargay N."/>
            <person name="Dooley K."/>
            <person name="Dooley E."/>
            <person name="Doricent M."/>
            <person name="Dorje P."/>
            <person name="Dorjee K."/>
            <person name="Dupes A."/>
            <person name="Elong R."/>
            <person name="Falk J."/>
            <person name="Farina A."/>
            <person name="Faro S."/>
            <person name="Ferguson D."/>
            <person name="Fisher S."/>
            <person name="Foley C.D."/>
            <person name="Franke A."/>
            <person name="Friedrich D."/>
            <person name="Gadbois L."/>
            <person name="Gearin G."/>
            <person name="Gearin C.R."/>
            <person name="Giannoukos G."/>
            <person name="Goode T."/>
            <person name="Graham J."/>
            <person name="Grandbois E."/>
            <person name="Grewal S."/>
            <person name="Gyaltsen K."/>
            <person name="Hafez N."/>
            <person name="Hagos B."/>
            <person name="Hall J."/>
            <person name="Henson C."/>
            <person name="Hollinger A."/>
            <person name="Honan T."/>
            <person name="Huard M.D."/>
            <person name="Hughes L."/>
            <person name="Hurhula B."/>
            <person name="Husby M.E."/>
            <person name="Kamat A."/>
            <person name="Kanga B."/>
            <person name="Kashin S."/>
            <person name="Khazanovich D."/>
            <person name="Kisner P."/>
            <person name="Lance K."/>
            <person name="Lara M."/>
            <person name="Lee W."/>
            <person name="Lennon N."/>
            <person name="Letendre F."/>
            <person name="LeVine R."/>
            <person name="Lipovsky A."/>
            <person name="Liu X."/>
            <person name="Liu J."/>
            <person name="Liu S."/>
            <person name="Lokyitsang T."/>
            <person name="Lokyitsang Y."/>
            <person name="Lubonja R."/>
            <person name="Lui A."/>
            <person name="MacDonald P."/>
            <person name="Magnisalis V."/>
            <person name="Maru K."/>
            <person name="Matthews C."/>
            <person name="McCusker W."/>
            <person name="McDonough S."/>
            <person name="Mehta T."/>
            <person name="Meldrim J."/>
            <person name="Meneus L."/>
            <person name="Mihai O."/>
            <person name="Mihalev A."/>
            <person name="Mihova T."/>
            <person name="Mittelman R."/>
            <person name="Mlenga V."/>
            <person name="Montmayeur A."/>
            <person name="Mulrain L."/>
            <person name="Navidi A."/>
            <person name="Naylor J."/>
            <person name="Negash T."/>
            <person name="Nguyen T."/>
            <person name="Nguyen N."/>
            <person name="Nicol R."/>
            <person name="Norbu C."/>
            <person name="Norbu N."/>
            <person name="Novod N."/>
            <person name="O'Neill B."/>
            <person name="Osman S."/>
            <person name="Markiewicz E."/>
            <person name="Oyono O.L."/>
            <person name="Patti C."/>
            <person name="Phunkhang P."/>
            <person name="Pierre F."/>
            <person name="Priest M."/>
            <person name="Raghuraman S."/>
            <person name="Rege F."/>
            <person name="Reyes R."/>
            <person name="Rise C."/>
            <person name="Rogov P."/>
            <person name="Ross K."/>
            <person name="Ryan E."/>
            <person name="Settipalli S."/>
            <person name="Shea T."/>
            <person name="Sherpa N."/>
            <person name="Shi L."/>
            <person name="Shih D."/>
            <person name="Sparrow T."/>
            <person name="Spaulding J."/>
            <person name="Stalker J."/>
            <person name="Stange-Thomann N."/>
            <person name="Stavropoulos S."/>
            <person name="Stone C."/>
            <person name="Strader C."/>
            <person name="Tesfaye S."/>
            <person name="Thomson T."/>
            <person name="Thoulutsang Y."/>
            <person name="Thoulutsang D."/>
            <person name="Topham K."/>
            <person name="Topping I."/>
            <person name="Tsamla T."/>
            <person name="Vassiliev H."/>
            <person name="Vo A."/>
            <person name="Wangchuk T."/>
            <person name="Wangdi T."/>
            <person name="Weiand M."/>
            <person name="Wilkinson J."/>
            <person name="Wilson A."/>
            <person name="Yadav S."/>
            <person name="Young G."/>
            <person name="Yu Q."/>
            <person name="Zembek L."/>
            <person name="Zhong D."/>
            <person name="Zimmer A."/>
            <person name="Zwirko Z."/>
            <person name="Jaffe D.B."/>
            <person name="Alvarez P."/>
            <person name="Brockman W."/>
            <person name="Butler J."/>
            <person name="Chin C."/>
            <person name="Gnerre S."/>
            <person name="Grabherr M."/>
            <person name="Kleber M."/>
            <person name="Mauceli E."/>
            <person name="MacCallum I."/>
        </authorList>
    </citation>
    <scope>NUCLEOTIDE SEQUENCE [LARGE SCALE GENOMIC DNA]</scope>
    <source>
        <strain evidence="13">Tucson 15287-2541.00</strain>
    </source>
</reference>
<keyword evidence="13" id="KW-1185">Reference proteome</keyword>
<evidence type="ECO:0000259" key="11">
    <source>
        <dbReference type="PROSITE" id="PS50240"/>
    </source>
</evidence>
<protein>
    <submittedName>
        <fullName evidence="12">GH20292</fullName>
    </submittedName>
</protein>
<dbReference type="SMR" id="B4J599"/>
<evidence type="ECO:0000256" key="4">
    <source>
        <dbReference type="ARBA" id="ARBA00022729"/>
    </source>
</evidence>
<evidence type="ECO:0000256" key="5">
    <source>
        <dbReference type="ARBA" id="ARBA00022801"/>
    </source>
</evidence>
<comment type="similarity">
    <text evidence="9">Belongs to the peptidase S1 family. CLIP subfamily.</text>
</comment>
<keyword evidence="2" id="KW-0964">Secreted</keyword>
<dbReference type="AlphaFoldDB" id="B4J599"/>
<evidence type="ECO:0000256" key="2">
    <source>
        <dbReference type="ARBA" id="ARBA00022525"/>
    </source>
</evidence>
<dbReference type="PROSITE" id="PS50240">
    <property type="entry name" value="TRYPSIN_DOM"/>
    <property type="match status" value="1"/>
</dbReference>
<evidence type="ECO:0000256" key="9">
    <source>
        <dbReference type="ARBA" id="ARBA00024195"/>
    </source>
</evidence>
<dbReference type="GO" id="GO:0004252">
    <property type="term" value="F:serine-type endopeptidase activity"/>
    <property type="evidence" value="ECO:0007669"/>
    <property type="project" value="InterPro"/>
</dbReference>
<dbReference type="PhylomeDB" id="B4J599"/>
<dbReference type="Pfam" id="PF00089">
    <property type="entry name" value="Trypsin"/>
    <property type="match status" value="1"/>
</dbReference>
<dbReference type="CDD" id="cd00190">
    <property type="entry name" value="Tryp_SPc"/>
    <property type="match status" value="1"/>
</dbReference>
<dbReference type="OrthoDB" id="8250810at2759"/>
<dbReference type="InterPro" id="IPR033116">
    <property type="entry name" value="TRYPSIN_SER"/>
</dbReference>
<evidence type="ECO:0000256" key="8">
    <source>
        <dbReference type="ARBA" id="ARBA00023157"/>
    </source>
</evidence>
<dbReference type="SUPFAM" id="SSF50494">
    <property type="entry name" value="Trypsin-like serine proteases"/>
    <property type="match status" value="1"/>
</dbReference>
<gene>
    <name evidence="12" type="primary">Dgri\GH20292</name>
    <name evidence="12" type="ORF">Dgri_GH20292</name>
</gene>
<evidence type="ECO:0000256" key="10">
    <source>
        <dbReference type="RuleBase" id="RU363034"/>
    </source>
</evidence>
<evidence type="ECO:0000256" key="3">
    <source>
        <dbReference type="ARBA" id="ARBA00022670"/>
    </source>
</evidence>
<dbReference type="InterPro" id="IPR001254">
    <property type="entry name" value="Trypsin_dom"/>
</dbReference>
<dbReference type="InParanoid" id="B4J599"/>
<keyword evidence="6 10" id="KW-0720">Serine protease</keyword>
<evidence type="ECO:0000313" key="12">
    <source>
        <dbReference type="EMBL" id="EDW01741.1"/>
    </source>
</evidence>
<keyword evidence="8" id="KW-1015">Disulfide bond</keyword>
<dbReference type="SMART" id="SM00020">
    <property type="entry name" value="Tryp_SPc"/>
    <property type="match status" value="1"/>
</dbReference>
<dbReference type="InterPro" id="IPR001314">
    <property type="entry name" value="Peptidase_S1A"/>
</dbReference>
<evidence type="ECO:0000256" key="7">
    <source>
        <dbReference type="ARBA" id="ARBA00023145"/>
    </source>
</evidence>
<dbReference type="STRING" id="7222.B4J599"/>
<evidence type="ECO:0000256" key="6">
    <source>
        <dbReference type="ARBA" id="ARBA00022825"/>
    </source>
</evidence>
<dbReference type="GO" id="GO:0005576">
    <property type="term" value="C:extracellular region"/>
    <property type="evidence" value="ECO:0007669"/>
    <property type="project" value="UniProtKB-SubCell"/>
</dbReference>
<dbReference type="PROSITE" id="PS00135">
    <property type="entry name" value="TRYPSIN_SER"/>
    <property type="match status" value="1"/>
</dbReference>
<keyword evidence="7" id="KW-0865">Zymogen</keyword>
<keyword evidence="5 10" id="KW-0378">Hydrolase</keyword>
<dbReference type="MEROPS" id="S01.B55"/>
<feature type="domain" description="Peptidase S1" evidence="11">
    <location>
        <begin position="1"/>
        <end position="240"/>
    </location>
</feature>
<dbReference type="Gene3D" id="2.40.10.10">
    <property type="entry name" value="Trypsin-like serine proteases"/>
    <property type="match status" value="2"/>
</dbReference>
<dbReference type="HOGENOM" id="CLU_006842_0_3_1"/>
<dbReference type="FunFam" id="2.40.10.10:FF:000146">
    <property type="entry name" value="Serine protease 53"/>
    <property type="match status" value="1"/>
</dbReference>